<keyword evidence="4" id="KW-1185">Reference proteome</keyword>
<reference evidence="3" key="1">
    <citation type="submission" date="2023-06" db="EMBL/GenBank/DDBJ databases">
        <title>Genomic analysis of the entomopathogenic nematode Steinernema hermaphroditum.</title>
        <authorList>
            <person name="Schwarz E.M."/>
            <person name="Heppert J.K."/>
            <person name="Baniya A."/>
            <person name="Schwartz H.T."/>
            <person name="Tan C.-H."/>
            <person name="Antoshechkin I."/>
            <person name="Sternberg P.W."/>
            <person name="Goodrich-Blair H."/>
            <person name="Dillman A.R."/>
        </authorList>
    </citation>
    <scope>NUCLEOTIDE SEQUENCE</scope>
    <source>
        <strain evidence="3">PS9179</strain>
        <tissue evidence="3">Whole animal</tissue>
    </source>
</reference>
<dbReference type="EMBL" id="JAUCMV010000004">
    <property type="protein sequence ID" value="KAK0403516.1"/>
    <property type="molecule type" value="Genomic_DNA"/>
</dbReference>
<dbReference type="AlphaFoldDB" id="A0AA39LMT8"/>
<evidence type="ECO:0000313" key="4">
    <source>
        <dbReference type="Proteomes" id="UP001175271"/>
    </source>
</evidence>
<evidence type="ECO:0000256" key="1">
    <source>
        <dbReference type="SAM" id="Coils"/>
    </source>
</evidence>
<evidence type="ECO:0000259" key="2">
    <source>
        <dbReference type="Pfam" id="PF09133"/>
    </source>
</evidence>
<comment type="caution">
    <text evidence="3">The sequence shown here is derived from an EMBL/GenBank/DDBJ whole genome shotgun (WGS) entry which is preliminary data.</text>
</comment>
<accession>A0AA39LMT8</accession>
<feature type="coiled-coil region" evidence="1">
    <location>
        <begin position="2"/>
        <end position="36"/>
    </location>
</feature>
<gene>
    <name evidence="3" type="ORF">QR680_016967</name>
</gene>
<proteinExistence type="predicted"/>
<name>A0AA39LMT8_9BILA</name>
<protein>
    <recommendedName>
        <fullName evidence="2">SANTA domain-containing protein</fullName>
    </recommendedName>
</protein>
<feature type="domain" description="SANTA" evidence="2">
    <location>
        <begin position="88"/>
        <end position="157"/>
    </location>
</feature>
<keyword evidence="1" id="KW-0175">Coiled coil</keyword>
<sequence>MLTEILEQVGQIERAREKLDQEVVKLKTLLKTAELAPPLPSSQCLALVPVRSANNRVESEDKITIRDWYFRLLVRNFDPTSTPFDGFAVILGGIRTDTNQEWITGSVVNVVKKRTLCTGDNTYKLDGPISERSMIDMGFPQDFILRVAEGFPRNYKSVFEKFYASVRNKADAYVLNNPNGYGKENKLSSDGLSVATMEDCMPTHSNRRKSAVHSAVQKGKKRSSNFLSVNTFTNDMTPVAARAKRTRR</sequence>
<organism evidence="3 4">
    <name type="scientific">Steinernema hermaphroditum</name>
    <dbReference type="NCBI Taxonomy" id="289476"/>
    <lineage>
        <taxon>Eukaryota</taxon>
        <taxon>Metazoa</taxon>
        <taxon>Ecdysozoa</taxon>
        <taxon>Nematoda</taxon>
        <taxon>Chromadorea</taxon>
        <taxon>Rhabditida</taxon>
        <taxon>Tylenchina</taxon>
        <taxon>Panagrolaimomorpha</taxon>
        <taxon>Strongyloidoidea</taxon>
        <taxon>Steinernematidae</taxon>
        <taxon>Steinernema</taxon>
    </lineage>
</organism>
<dbReference type="Pfam" id="PF09133">
    <property type="entry name" value="SANTA"/>
    <property type="match status" value="1"/>
</dbReference>
<dbReference type="InterPro" id="IPR015216">
    <property type="entry name" value="SANTA"/>
</dbReference>
<evidence type="ECO:0000313" key="3">
    <source>
        <dbReference type="EMBL" id="KAK0403516.1"/>
    </source>
</evidence>
<dbReference type="Proteomes" id="UP001175271">
    <property type="component" value="Unassembled WGS sequence"/>
</dbReference>